<evidence type="ECO:0000259" key="3">
    <source>
        <dbReference type="PROSITE" id="PS51154"/>
    </source>
</evidence>
<dbReference type="CDD" id="cd00170">
    <property type="entry name" value="SEC14"/>
    <property type="match status" value="1"/>
</dbReference>
<sequence length="634" mass="71688">MPLLTLKYNVPFNEKSVAFSGINYQAMRLVSDIYNENIEPSLGGITKPLIPHYITVDSLTPWGAKDSNSQGNRLRPADYSHIHSAEGPRHEASPFPCDEQINQRFVIWQGDISLLAVDAITNTTDETLTEKNRISKKIFGRAGAALTSAVVHDVGRCKTGEVCVTPGFFLPAKYIIHTVGPIYSEKYRSASESTLHSCYRNVLYKAKELGLRTVALCDISSVQRNFPPDTAAHIALRTIRRFLEQYRAEIVIACLEPNERGIYEVLAPLYFPRDPLEERSALWQLPKDVGGAYGEPQLADRQIRIIHNPQHSVMIEADDDSDTSPHDLEMGSDVEYNNINLSLAAHLTGGTHSFTHMQGDLDRQRLLGDRPRMVYESVLDEGLEGIEHQESSPLLVDCETTETYCPDAIGHVLATHIGKRTRILDGSFTYVELMKHYSSSLDPDPEWHKENLYERLLRRAKSEDLTEVSGIGCLYQSGVDRLGRPVVVFCGKWFPAQNIDLEKALLYLIYLLDPIVKGDYVIAYFHTLTSSNNYPSLQWLKDVYSILPYKYKKNLKAFYIVHPTFWTKMMTWWFTTFMAPAIKTKVHSLPGVEHLYSAIAKDQLEIPAYITEYDMATNGIHYFQPVTNTSSPAS</sequence>
<dbReference type="Gene3D" id="3.40.220.10">
    <property type="entry name" value="Leucine Aminopeptidase, subunit E, domain 1"/>
    <property type="match status" value="1"/>
</dbReference>
<gene>
    <name evidence="4" type="primary">5578974</name>
</gene>
<dbReference type="Pfam" id="PF01661">
    <property type="entry name" value="Macro"/>
    <property type="match status" value="1"/>
</dbReference>
<dbReference type="EnsemblMetazoa" id="AAEL019746-RA">
    <property type="protein sequence ID" value="AAEL019746-PA"/>
    <property type="gene ID" value="AAEL019746"/>
</dbReference>
<dbReference type="SMART" id="SM00506">
    <property type="entry name" value="A1pp"/>
    <property type="match status" value="1"/>
</dbReference>
<dbReference type="PANTHER" id="PTHR11106">
    <property type="entry name" value="GANGLIOSIDE INDUCED DIFFERENTIATION ASSOCIATED PROTEIN 2-RELATED"/>
    <property type="match status" value="1"/>
</dbReference>
<dbReference type="AlphaFoldDB" id="A0A903V832"/>
<evidence type="ECO:0000259" key="2">
    <source>
        <dbReference type="PROSITE" id="PS50191"/>
    </source>
</evidence>
<keyword evidence="5" id="KW-1185">Reference proteome</keyword>
<dbReference type="PROSITE" id="PS50191">
    <property type="entry name" value="CRAL_TRIO"/>
    <property type="match status" value="1"/>
</dbReference>
<evidence type="ECO:0000313" key="4">
    <source>
        <dbReference type="EnsemblMetazoa" id="AAEL019746-PA"/>
    </source>
</evidence>
<evidence type="ECO:0000313" key="5">
    <source>
        <dbReference type="Proteomes" id="UP000008820"/>
    </source>
</evidence>
<dbReference type="InterPro" id="IPR001251">
    <property type="entry name" value="CRAL-TRIO_dom"/>
</dbReference>
<dbReference type="SUPFAM" id="SSF52949">
    <property type="entry name" value="Macro domain-like"/>
    <property type="match status" value="1"/>
</dbReference>
<feature type="domain" description="CRAL-TRIO" evidence="2">
    <location>
        <begin position="461"/>
        <end position="618"/>
    </location>
</feature>
<accession>A0A903V832</accession>
<name>A0A903V832_AEDAE</name>
<dbReference type="Pfam" id="PF13716">
    <property type="entry name" value="CRAL_TRIO_2"/>
    <property type="match status" value="1"/>
</dbReference>
<feature type="domain" description="Macro" evidence="3">
    <location>
        <begin position="92"/>
        <end position="271"/>
    </location>
</feature>
<dbReference type="InterPro" id="IPR035793">
    <property type="entry name" value="Macro_GDAP2"/>
</dbReference>
<dbReference type="SUPFAM" id="SSF52087">
    <property type="entry name" value="CRAL/TRIO domain"/>
    <property type="match status" value="1"/>
</dbReference>
<evidence type="ECO:0000256" key="1">
    <source>
        <dbReference type="ARBA" id="ARBA00008355"/>
    </source>
</evidence>
<dbReference type="SMART" id="SM00516">
    <property type="entry name" value="SEC14"/>
    <property type="match status" value="1"/>
</dbReference>
<dbReference type="Proteomes" id="UP000008820">
    <property type="component" value="Chromosome 2"/>
</dbReference>
<dbReference type="Gene3D" id="3.40.525.10">
    <property type="entry name" value="CRAL-TRIO lipid binding domain"/>
    <property type="match status" value="1"/>
</dbReference>
<dbReference type="InterPro" id="IPR043472">
    <property type="entry name" value="Macro_dom-like"/>
</dbReference>
<comment type="similarity">
    <text evidence="1">Belongs to the GDAP2 family.</text>
</comment>
<protein>
    <submittedName>
        <fullName evidence="4">Uncharacterized protein</fullName>
    </submittedName>
</protein>
<dbReference type="CDD" id="cd02905">
    <property type="entry name" value="Macro_GDAP2-like"/>
    <property type="match status" value="1"/>
</dbReference>
<reference evidence="4 5" key="1">
    <citation type="submission" date="2017-06" db="EMBL/GenBank/DDBJ databases">
        <title>Aedes aegypti genome working group (AGWG) sequencing and assembly.</title>
        <authorList>
            <consortium name="Aedes aegypti Genome Working Group (AGWG)"/>
            <person name="Matthews B.J."/>
        </authorList>
    </citation>
    <scope>NUCLEOTIDE SEQUENCE [LARGE SCALE GENOMIC DNA]</scope>
    <source>
        <strain evidence="4 5">LVP_AGWG</strain>
    </source>
</reference>
<dbReference type="OrthoDB" id="365077at2759"/>
<dbReference type="PANTHER" id="PTHR11106:SF72">
    <property type="entry name" value="GANGLIOSIDE-INDUCED DIFFERENTIATION-ASSOCIATED PROTEIN 2"/>
    <property type="match status" value="1"/>
</dbReference>
<organism evidence="4 5">
    <name type="scientific">Aedes aegypti</name>
    <name type="common">Yellowfever mosquito</name>
    <name type="synonym">Culex aegypti</name>
    <dbReference type="NCBI Taxonomy" id="7159"/>
    <lineage>
        <taxon>Eukaryota</taxon>
        <taxon>Metazoa</taxon>
        <taxon>Ecdysozoa</taxon>
        <taxon>Arthropoda</taxon>
        <taxon>Hexapoda</taxon>
        <taxon>Insecta</taxon>
        <taxon>Pterygota</taxon>
        <taxon>Neoptera</taxon>
        <taxon>Endopterygota</taxon>
        <taxon>Diptera</taxon>
        <taxon>Nematocera</taxon>
        <taxon>Culicoidea</taxon>
        <taxon>Culicidae</taxon>
        <taxon>Culicinae</taxon>
        <taxon>Aedini</taxon>
        <taxon>Aedes</taxon>
        <taxon>Stegomyia</taxon>
    </lineage>
</organism>
<dbReference type="InterPro" id="IPR036865">
    <property type="entry name" value="CRAL-TRIO_dom_sf"/>
</dbReference>
<proteinExistence type="inferred from homology"/>
<dbReference type="PROSITE" id="PS51154">
    <property type="entry name" value="MACRO"/>
    <property type="match status" value="1"/>
</dbReference>
<reference evidence="4" key="2">
    <citation type="submission" date="2022-10" db="UniProtKB">
        <authorList>
            <consortium name="EnsemblMetazoa"/>
        </authorList>
    </citation>
    <scope>IDENTIFICATION</scope>
    <source>
        <strain evidence="4">LVP_AGWG</strain>
    </source>
</reference>
<dbReference type="InterPro" id="IPR002589">
    <property type="entry name" value="Macro_dom"/>
</dbReference>